<feature type="active site" description="Proton donor" evidence="13">
    <location>
        <position position="881"/>
    </location>
</feature>
<keyword evidence="9 19" id="KW-0418">Kinase</keyword>
<evidence type="ECO:0000256" key="3">
    <source>
        <dbReference type="ARBA" id="ARBA00007837"/>
    </source>
</evidence>
<dbReference type="InterPro" id="IPR023151">
    <property type="entry name" value="PEP_util_CS"/>
</dbReference>
<protein>
    <recommendedName>
        <fullName evidence="5 12">Pyruvate, phosphate dikinase</fullName>
        <ecNumber evidence="4 12">2.7.9.1</ecNumber>
    </recommendedName>
</protein>
<dbReference type="Gene3D" id="3.30.470.20">
    <property type="entry name" value="ATP-grasp fold, B domain"/>
    <property type="match status" value="1"/>
</dbReference>
<evidence type="ECO:0000313" key="20">
    <source>
        <dbReference type="Proteomes" id="UP000035900"/>
    </source>
</evidence>
<evidence type="ECO:0000256" key="15">
    <source>
        <dbReference type="PIRSR" id="PIRSR000853-3"/>
    </source>
</evidence>
<keyword evidence="8" id="KW-0547">Nucleotide-binding</keyword>
<evidence type="ECO:0000259" key="18">
    <source>
        <dbReference type="Pfam" id="PF02896"/>
    </source>
</evidence>
<evidence type="ECO:0000259" key="16">
    <source>
        <dbReference type="Pfam" id="PF00391"/>
    </source>
</evidence>
<feature type="domain" description="Pyruvate phosphate dikinase AMP/ATP-binding" evidence="17">
    <location>
        <begin position="36"/>
        <end position="76"/>
    </location>
</feature>
<dbReference type="NCBIfam" id="NF004531">
    <property type="entry name" value="PRK05878.1"/>
    <property type="match status" value="1"/>
</dbReference>
<comment type="catalytic activity">
    <reaction evidence="12">
        <text>pyruvate + phosphate + ATP = phosphoenolpyruvate + AMP + diphosphate + H(+)</text>
        <dbReference type="Rhea" id="RHEA:10756"/>
        <dbReference type="ChEBI" id="CHEBI:15361"/>
        <dbReference type="ChEBI" id="CHEBI:15378"/>
        <dbReference type="ChEBI" id="CHEBI:30616"/>
        <dbReference type="ChEBI" id="CHEBI:33019"/>
        <dbReference type="ChEBI" id="CHEBI:43474"/>
        <dbReference type="ChEBI" id="CHEBI:58702"/>
        <dbReference type="ChEBI" id="CHEBI:456215"/>
        <dbReference type="EC" id="2.7.9.1"/>
    </reaction>
</comment>
<feature type="domain" description="Pyruvate phosphate dikinase AMP/ATP-binding" evidence="17">
    <location>
        <begin position="340"/>
        <end position="401"/>
    </location>
</feature>
<feature type="binding site" evidence="15">
    <location>
        <position position="795"/>
    </location>
    <ligand>
        <name>Mg(2+)</name>
        <dbReference type="ChEBI" id="CHEBI:18420"/>
    </ligand>
</feature>
<dbReference type="PANTHER" id="PTHR22931">
    <property type="entry name" value="PHOSPHOENOLPYRUVATE DIKINASE-RELATED"/>
    <property type="match status" value="1"/>
</dbReference>
<dbReference type="Gene3D" id="3.50.30.10">
    <property type="entry name" value="Phosphohistidine domain"/>
    <property type="match status" value="1"/>
</dbReference>
<feature type="domain" description="Pyruvate phosphate dikinase AMP/ATP-binding" evidence="17">
    <location>
        <begin position="79"/>
        <end position="322"/>
    </location>
</feature>
<evidence type="ECO:0000256" key="10">
    <source>
        <dbReference type="ARBA" id="ARBA00022840"/>
    </source>
</evidence>
<dbReference type="InterPro" id="IPR000121">
    <property type="entry name" value="PEP_util_C"/>
</dbReference>
<keyword evidence="20" id="KW-1185">Reference proteome</keyword>
<dbReference type="GO" id="GO:0016301">
    <property type="term" value="F:kinase activity"/>
    <property type="evidence" value="ECO:0007669"/>
    <property type="project" value="UniProtKB-UniRule"/>
</dbReference>
<dbReference type="Proteomes" id="UP000035900">
    <property type="component" value="Unassembled WGS sequence"/>
</dbReference>
<dbReference type="InterPro" id="IPR040442">
    <property type="entry name" value="Pyrv_kinase-like_dom_sf"/>
</dbReference>
<evidence type="ECO:0000256" key="14">
    <source>
        <dbReference type="PIRSR" id="PIRSR000853-2"/>
    </source>
</evidence>
<evidence type="ECO:0000256" key="12">
    <source>
        <dbReference type="PIRNR" id="PIRNR000853"/>
    </source>
</evidence>
<dbReference type="Gene3D" id="1.20.80.30">
    <property type="match status" value="1"/>
</dbReference>
<dbReference type="RefSeq" id="WP_048499259.1">
    <property type="nucleotide sequence ID" value="NZ_LFNG01000007.1"/>
</dbReference>
<dbReference type="PROSITE" id="PS00370">
    <property type="entry name" value="PEP_ENZYMES_PHOS_SITE"/>
    <property type="match status" value="1"/>
</dbReference>
<dbReference type="Pfam" id="PF00391">
    <property type="entry name" value="PEP-utilizers"/>
    <property type="match status" value="1"/>
</dbReference>
<feature type="binding site" evidence="14">
    <location>
        <position position="819"/>
    </location>
    <ligand>
        <name>substrate</name>
    </ligand>
</feature>
<dbReference type="PIRSF" id="PIRSF000853">
    <property type="entry name" value="PPDK"/>
    <property type="match status" value="1"/>
</dbReference>
<comment type="function">
    <text evidence="2">Catalyzes the reversible phosphorylation of pyruvate and phosphate.</text>
</comment>
<reference evidence="19 20" key="1">
    <citation type="journal article" date="2004" name="Int. J. Syst. Evol. Microbiol.">
        <title>Kaistella koreensis gen. nov., sp. nov., a novel member of the Chryseobacterium-Bergeyella-Riemerella branch.</title>
        <authorList>
            <person name="Kim M.K."/>
            <person name="Im W.T."/>
            <person name="Shin Y.K."/>
            <person name="Lim J.H."/>
            <person name="Kim S.H."/>
            <person name="Lee B.C."/>
            <person name="Park M.Y."/>
            <person name="Lee K.Y."/>
            <person name="Lee S.T."/>
        </authorList>
    </citation>
    <scope>NUCLEOTIDE SEQUENCE [LARGE SCALE GENOMIC DNA]</scope>
    <source>
        <strain evidence="19 20">CCUG 49689</strain>
    </source>
</reference>
<evidence type="ECO:0000256" key="2">
    <source>
        <dbReference type="ARBA" id="ARBA00003144"/>
    </source>
</evidence>
<dbReference type="PROSITE" id="PS00742">
    <property type="entry name" value="PEP_ENZYMES_2"/>
    <property type="match status" value="1"/>
</dbReference>
<evidence type="ECO:0000256" key="13">
    <source>
        <dbReference type="PIRSR" id="PIRSR000853-1"/>
    </source>
</evidence>
<dbReference type="InterPro" id="IPR008279">
    <property type="entry name" value="PEP-util_enz_mobile_dom"/>
</dbReference>
<dbReference type="EC" id="2.7.9.1" evidence="4 12"/>
<feature type="active site" description="Tele-phosphohistidine intermediate" evidence="13">
    <location>
        <position position="499"/>
    </location>
</feature>
<feature type="binding site" evidence="15">
    <location>
        <position position="819"/>
    </location>
    <ligand>
        <name>Mg(2+)</name>
        <dbReference type="ChEBI" id="CHEBI:18420"/>
    </ligand>
</feature>
<evidence type="ECO:0000259" key="17">
    <source>
        <dbReference type="Pfam" id="PF01326"/>
    </source>
</evidence>
<dbReference type="InterPro" id="IPR018274">
    <property type="entry name" value="PEP_util_AS"/>
</dbReference>
<feature type="binding site" evidence="14">
    <location>
        <position position="795"/>
    </location>
    <ligand>
        <name>substrate</name>
    </ligand>
</feature>
<dbReference type="Gene3D" id="3.20.20.60">
    <property type="entry name" value="Phosphoenolpyruvate-binding domains"/>
    <property type="match status" value="1"/>
</dbReference>
<feature type="binding site" evidence="14">
    <location>
        <position position="817"/>
    </location>
    <ligand>
        <name>substrate</name>
    </ligand>
</feature>
<feature type="binding site" evidence="14">
    <location>
        <position position="667"/>
    </location>
    <ligand>
        <name>substrate</name>
    </ligand>
</feature>
<dbReference type="PANTHER" id="PTHR22931:SF9">
    <property type="entry name" value="PYRUVATE, PHOSPHATE DIKINASE 1, CHLOROPLASTIC"/>
    <property type="match status" value="1"/>
</dbReference>
<keyword evidence="11 15" id="KW-0460">Magnesium</keyword>
<keyword evidence="7 15" id="KW-0479">Metal-binding</keyword>
<sequence length="924" mass="102654">MLKAKPAAARAAAKKTEKYVYSFGGGKAEGNESMKNLLGGKGANLAEMAGHKDLKLPVPPGFTVTTEVCTYFYDHKKTYPKDLEKQIKSALAEVEQLMGKKFGDVKDPLLMSVRSGARRSMPGMMDTVLNIGLNDETVKGLIAKSGDERFAYDAYRRLVMMYADVVIEKAGGMEPAKGKGIRKLMDERLEEVKKEKGVHLDTELSADDLKKLVKEFKALTKKHLKVEFPENPWDQLMGGIGAVFASWNGKRAIEYRRIERIPDEWGTAVNVQAMVFGNMGEDSCTGVAFTRNPGNGDNHFYGEYLINAQGEDVVAGIRTPAPINETSKNDHSKNLLTLEKFMPKQFKELDEYQKRLEAHYKDMQDIEFTIEKGKLFMLQCRVGKRNGVAAVKMAADMFKEKLIDADTAVMRVAPNQLVELLLPMIDPEEEKKYKPVAKGLPAGPGGAVGRVVFSSEDAVEWGLKGEKVILVREETSPEDVDGMHRSQAILTTKGGMTSHAALVARGWGKCCIVGCSDIEIHEKEKYFVTNSGKKIHEGEWLTMNGTKGVVYEGVLQLTNSDLNKNESYKTLMKLVDKAKKLGVRTNADTPKDAKQATYFGAEGIGLFRTEHMFYGEGSEKPLFLLRKMIMSTTVDERKEALHELFKFVKKDIKATLEVMDGNPVTIRLLDPPLHEFVPHDKEKLQELAKELGVRMSVLNRRILALHENNPMLGHRGVRLGVSYPEITEMQVRAILEAAGELQKEGKKAYPEIMIPVVMGRHELTHQKNIVDSVYSEVLEKLGVKNIPYLYGTMIETPRAALKGDSMAQVADFFSFGTNDLTQMSFGFSRDDIGGFLPKYLDLKLLPEDPFVSIDQTGVGELVKIGVEKGRSVKPKLKVGICGEHGGDPESVKFCHKLGLNYVSCSPFRVPIARLAAAQAAIEEK</sequence>
<dbReference type="SUPFAM" id="SSF56059">
    <property type="entry name" value="Glutathione synthetase ATP-binding domain-like"/>
    <property type="match status" value="1"/>
</dbReference>
<dbReference type="AlphaFoldDB" id="A0A0J7LR73"/>
<evidence type="ECO:0000313" key="19">
    <source>
        <dbReference type="EMBL" id="KMQ71510.1"/>
    </source>
</evidence>
<dbReference type="PATRIC" id="fig|1304281.5.peg.1439"/>
<evidence type="ECO:0000256" key="9">
    <source>
        <dbReference type="ARBA" id="ARBA00022777"/>
    </source>
</evidence>
<dbReference type="STRING" id="1304281.ACM44_06705"/>
<name>A0A0J7LR73_9FLAO</name>
<dbReference type="GO" id="GO:0050242">
    <property type="term" value="F:pyruvate, phosphate dikinase activity"/>
    <property type="evidence" value="ECO:0007669"/>
    <property type="project" value="UniProtKB-UniRule"/>
</dbReference>
<feature type="domain" description="PEP-utilising enzyme mobile" evidence="16">
    <location>
        <begin position="466"/>
        <end position="548"/>
    </location>
</feature>
<evidence type="ECO:0000256" key="4">
    <source>
        <dbReference type="ARBA" id="ARBA00011994"/>
    </source>
</evidence>
<dbReference type="Gene3D" id="1.10.189.10">
    <property type="entry name" value="Pyruvate Phosphate Dikinase, domain 2"/>
    <property type="match status" value="1"/>
</dbReference>
<comment type="similarity">
    <text evidence="3 12">Belongs to the PEP-utilizing enzyme family.</text>
</comment>
<dbReference type="Pfam" id="PF02896">
    <property type="entry name" value="PEP-utilizers_C"/>
    <property type="match status" value="1"/>
</dbReference>
<evidence type="ECO:0000256" key="7">
    <source>
        <dbReference type="ARBA" id="ARBA00022723"/>
    </source>
</evidence>
<dbReference type="InterPro" id="IPR013815">
    <property type="entry name" value="ATP_grasp_subdomain_1"/>
</dbReference>
<comment type="cofactor">
    <cofactor evidence="1 12 15">
        <name>Mg(2+)</name>
        <dbReference type="ChEBI" id="CHEBI:18420"/>
    </cofactor>
</comment>
<dbReference type="InterPro" id="IPR010121">
    <property type="entry name" value="Pyruvate_phosphate_dikinase"/>
</dbReference>
<dbReference type="GO" id="GO:0046872">
    <property type="term" value="F:metal ion binding"/>
    <property type="evidence" value="ECO:0007669"/>
    <property type="project" value="UniProtKB-UniRule"/>
</dbReference>
<dbReference type="InterPro" id="IPR002192">
    <property type="entry name" value="PPDK_AMP/ATP-bd"/>
</dbReference>
<dbReference type="NCBIfam" id="TIGR01828">
    <property type="entry name" value="pyru_phos_dikin"/>
    <property type="match status" value="1"/>
</dbReference>
<feature type="binding site" evidence="14">
    <location>
        <position position="816"/>
    </location>
    <ligand>
        <name>substrate</name>
    </ligand>
</feature>
<dbReference type="Pfam" id="PF01326">
    <property type="entry name" value="PPDK_N"/>
    <property type="match status" value="3"/>
</dbReference>
<dbReference type="GO" id="GO:0005524">
    <property type="term" value="F:ATP binding"/>
    <property type="evidence" value="ECO:0007669"/>
    <property type="project" value="UniProtKB-UniRule"/>
</dbReference>
<feature type="binding site" evidence="14">
    <location>
        <position position="818"/>
    </location>
    <ligand>
        <name>substrate</name>
    </ligand>
</feature>
<keyword evidence="10" id="KW-0067">ATP-binding</keyword>
<dbReference type="InterPro" id="IPR015813">
    <property type="entry name" value="Pyrv/PenolPyrv_kinase-like_dom"/>
</dbReference>
<proteinExistence type="inferred from homology"/>
<feature type="binding site" evidence="14">
    <location>
        <position position="608"/>
    </location>
    <ligand>
        <name>substrate</name>
    </ligand>
</feature>
<dbReference type="EMBL" id="LFNG01000007">
    <property type="protein sequence ID" value="KMQ71510.1"/>
    <property type="molecule type" value="Genomic_DNA"/>
</dbReference>
<organism evidence="19 20">
    <name type="scientific">Chryseobacterium koreense CCUG 49689</name>
    <dbReference type="NCBI Taxonomy" id="1304281"/>
    <lineage>
        <taxon>Bacteria</taxon>
        <taxon>Pseudomonadati</taxon>
        <taxon>Bacteroidota</taxon>
        <taxon>Flavobacteriia</taxon>
        <taxon>Flavobacteriales</taxon>
        <taxon>Weeksellaceae</taxon>
        <taxon>Chryseobacterium group</taxon>
        <taxon>Chryseobacterium</taxon>
    </lineage>
</organism>
<accession>A0A0J7LR73</accession>
<dbReference type="Gene3D" id="3.30.1490.20">
    <property type="entry name" value="ATP-grasp fold, A domain"/>
    <property type="match status" value="1"/>
</dbReference>
<evidence type="ECO:0000256" key="8">
    <source>
        <dbReference type="ARBA" id="ARBA00022741"/>
    </source>
</evidence>
<evidence type="ECO:0000256" key="11">
    <source>
        <dbReference type="ARBA" id="ARBA00022842"/>
    </source>
</evidence>
<feature type="domain" description="PEP-utilising enzyme C-terminal" evidence="18">
    <location>
        <begin position="566"/>
        <end position="919"/>
    </location>
</feature>
<comment type="caution">
    <text evidence="19">The sequence shown here is derived from an EMBL/GenBank/DDBJ whole genome shotgun (WGS) entry which is preliminary data.</text>
</comment>
<dbReference type="InterPro" id="IPR036637">
    <property type="entry name" value="Phosphohistidine_dom_sf"/>
</dbReference>
<gene>
    <name evidence="19" type="ORF">ACM44_06705</name>
</gene>
<dbReference type="OrthoDB" id="9765468at2"/>
<keyword evidence="19" id="KW-0670">Pyruvate</keyword>
<dbReference type="SUPFAM" id="SSF51621">
    <property type="entry name" value="Phosphoenolpyruvate/pyruvate domain"/>
    <property type="match status" value="1"/>
</dbReference>
<evidence type="ECO:0000256" key="5">
    <source>
        <dbReference type="ARBA" id="ARBA00020138"/>
    </source>
</evidence>
<keyword evidence="6 19" id="KW-0808">Transferase</keyword>
<evidence type="ECO:0000256" key="6">
    <source>
        <dbReference type="ARBA" id="ARBA00022679"/>
    </source>
</evidence>
<evidence type="ECO:0000256" key="1">
    <source>
        <dbReference type="ARBA" id="ARBA00001946"/>
    </source>
</evidence>
<dbReference type="SUPFAM" id="SSF52009">
    <property type="entry name" value="Phosphohistidine domain"/>
    <property type="match status" value="1"/>
</dbReference>